<evidence type="ECO:0000313" key="2">
    <source>
        <dbReference type="EMBL" id="MFC7234464.1"/>
    </source>
</evidence>
<dbReference type="GO" id="GO:0102208">
    <property type="term" value="F:2-polyprenyl-6-hydroxyphenol methylase activity"/>
    <property type="evidence" value="ECO:0007669"/>
    <property type="project" value="UniProtKB-EC"/>
</dbReference>
<dbReference type="GO" id="GO:0032259">
    <property type="term" value="P:methylation"/>
    <property type="evidence" value="ECO:0007669"/>
    <property type="project" value="UniProtKB-KW"/>
</dbReference>
<dbReference type="SUPFAM" id="SSF53335">
    <property type="entry name" value="S-adenosyl-L-methionine-dependent methyltransferases"/>
    <property type="match status" value="1"/>
</dbReference>
<reference evidence="2 3" key="1">
    <citation type="journal article" date="2019" name="Int. J. Syst. Evol. Microbiol.">
        <title>The Global Catalogue of Microorganisms (GCM) 10K type strain sequencing project: providing services to taxonomists for standard genome sequencing and annotation.</title>
        <authorList>
            <consortium name="The Broad Institute Genomics Platform"/>
            <consortium name="The Broad Institute Genome Sequencing Center for Infectious Disease"/>
            <person name="Wu L."/>
            <person name="Ma J."/>
        </authorList>
    </citation>
    <scope>NUCLEOTIDE SEQUENCE [LARGE SCALE GENOMIC DNA]</scope>
    <source>
        <strain evidence="2 3">DT85</strain>
    </source>
</reference>
<sequence>MLDEREDAYGAVVRDHHAGEEPVEIIERDDGWIGVSAGAGLYFAEYEDWSGHERAGIDRAEGRVLDVGCGAGRVGLYLQDRGHEVVGIDVSPGAVEVSRDRGLDARGLDAADARDLDGEFDTVVMYGNNFGLVGTRATAPRILGGLAAVTSDDARILAATRDPYATDEPAHTEYHDFNRERGRLGGALRIRTRYGRRATPWFDYLMVSPAEMREVLAPTAWELHEVVEPNALDGSGGYVADVRKA</sequence>
<dbReference type="EMBL" id="JBHTAP010000001">
    <property type="protein sequence ID" value="MFC7234464.1"/>
    <property type="molecule type" value="Genomic_DNA"/>
</dbReference>
<dbReference type="EC" id="2.1.1.222" evidence="2"/>
<dbReference type="AlphaFoldDB" id="A0ABD5ZLL9"/>
<dbReference type="GeneID" id="79266131"/>
<evidence type="ECO:0000313" key="3">
    <source>
        <dbReference type="Proteomes" id="UP001596398"/>
    </source>
</evidence>
<keyword evidence="3" id="KW-1185">Reference proteome</keyword>
<feature type="domain" description="Methyltransferase" evidence="1">
    <location>
        <begin position="64"/>
        <end position="134"/>
    </location>
</feature>
<organism evidence="2 3">
    <name type="scientific">Halosegnis marinus</name>
    <dbReference type="NCBI Taxonomy" id="3034023"/>
    <lineage>
        <taxon>Archaea</taxon>
        <taxon>Methanobacteriati</taxon>
        <taxon>Methanobacteriota</taxon>
        <taxon>Stenosarchaea group</taxon>
        <taxon>Halobacteria</taxon>
        <taxon>Halobacteriales</taxon>
        <taxon>Natronomonadaceae</taxon>
        <taxon>Halosegnis</taxon>
    </lineage>
</organism>
<dbReference type="InterPro" id="IPR029063">
    <property type="entry name" value="SAM-dependent_MTases_sf"/>
</dbReference>
<dbReference type="CDD" id="cd02440">
    <property type="entry name" value="AdoMet_MTases"/>
    <property type="match status" value="1"/>
</dbReference>
<dbReference type="Proteomes" id="UP001596398">
    <property type="component" value="Unassembled WGS sequence"/>
</dbReference>
<dbReference type="InterPro" id="IPR041698">
    <property type="entry name" value="Methyltransf_25"/>
</dbReference>
<dbReference type="Gene3D" id="3.40.50.150">
    <property type="entry name" value="Vaccinia Virus protein VP39"/>
    <property type="match status" value="1"/>
</dbReference>
<keyword evidence="2" id="KW-0808">Transferase</keyword>
<keyword evidence="2" id="KW-0489">Methyltransferase</keyword>
<proteinExistence type="predicted"/>
<dbReference type="Pfam" id="PF13649">
    <property type="entry name" value="Methyltransf_25"/>
    <property type="match status" value="1"/>
</dbReference>
<dbReference type="RefSeq" id="WP_276235471.1">
    <property type="nucleotide sequence ID" value="NZ_CP119802.1"/>
</dbReference>
<dbReference type="EC" id="2.1.1.64" evidence="2"/>
<evidence type="ECO:0000259" key="1">
    <source>
        <dbReference type="Pfam" id="PF13649"/>
    </source>
</evidence>
<protein>
    <submittedName>
        <fullName evidence="2">Class I SAM-dependent methyltransferase</fullName>
        <ecNumber evidence="2">2.1.1.222</ecNumber>
        <ecNumber evidence="2">2.1.1.64</ecNumber>
    </submittedName>
</protein>
<dbReference type="GO" id="GO:0061542">
    <property type="term" value="F:3-demethylubiquinol 3-O-methyltransferase activity"/>
    <property type="evidence" value="ECO:0007669"/>
    <property type="project" value="UniProtKB-EC"/>
</dbReference>
<name>A0ABD5ZLL9_9EURY</name>
<comment type="caution">
    <text evidence="2">The sequence shown here is derived from an EMBL/GenBank/DDBJ whole genome shotgun (WGS) entry which is preliminary data.</text>
</comment>
<accession>A0ABD5ZLL9</accession>
<gene>
    <name evidence="2" type="ORF">ACFQJ4_03940</name>
</gene>